<evidence type="ECO:0000313" key="2">
    <source>
        <dbReference type="Proteomes" id="UP000515561"/>
    </source>
</evidence>
<gene>
    <name evidence="1" type="ORF">acsn021_13000</name>
</gene>
<reference evidence="1 2" key="1">
    <citation type="journal article" date="2016" name="Int. J. Syst. Evol. Microbiol.">
        <title>Descriptions of Anaerotaenia torta gen. nov., sp. nov. and Anaerocolumna cellulosilytica gen. nov., sp. nov. isolated from a methanogenic reactor of cattle waste.</title>
        <authorList>
            <person name="Uek A."/>
            <person name="Ohtaki Y."/>
            <person name="Kaku N."/>
            <person name="Ueki K."/>
        </authorList>
    </citation>
    <scope>NUCLEOTIDE SEQUENCE [LARGE SCALE GENOMIC DNA]</scope>
    <source>
        <strain evidence="1 2">SN021</strain>
    </source>
</reference>
<evidence type="ECO:0000313" key="1">
    <source>
        <dbReference type="EMBL" id="BCJ93731.1"/>
    </source>
</evidence>
<name>A0A6S6R3M7_9FIRM</name>
<dbReference type="EMBL" id="AP023367">
    <property type="protein sequence ID" value="BCJ93731.1"/>
    <property type="molecule type" value="Genomic_DNA"/>
</dbReference>
<accession>A0A6S6R3M7</accession>
<dbReference type="RefSeq" id="WP_184092878.1">
    <property type="nucleotide sequence ID" value="NZ_AP023367.1"/>
</dbReference>
<dbReference type="AlphaFoldDB" id="A0A6S6R3M7"/>
<protein>
    <submittedName>
        <fullName evidence="1">Uncharacterized protein</fullName>
    </submittedName>
</protein>
<dbReference type="Proteomes" id="UP000515561">
    <property type="component" value="Chromosome"/>
</dbReference>
<keyword evidence="2" id="KW-1185">Reference proteome</keyword>
<organism evidence="1 2">
    <name type="scientific">Anaerocolumna cellulosilytica</name>
    <dbReference type="NCBI Taxonomy" id="433286"/>
    <lineage>
        <taxon>Bacteria</taxon>
        <taxon>Bacillati</taxon>
        <taxon>Bacillota</taxon>
        <taxon>Clostridia</taxon>
        <taxon>Lachnospirales</taxon>
        <taxon>Lachnospiraceae</taxon>
        <taxon>Anaerocolumna</taxon>
    </lineage>
</organism>
<sequence length="367" mass="42682">MNQRAAILTSGMGLGVYVPSLILHNQLNEDGYDNHIYIYEEYFTEKAKKNMESYRKLFHRDFRAAIAGHKIPLHAAGKVENLELFQGLYEEWEKNNITHFLMLSGHWDLVLSEYCKRGHKEIQIECLRLDCGITPSWRNYQKEDRNDNTQWLFARAGEEIHYKITVDNKEVIPFASRKEEYFVHGGGWGMGTYRDSIKELSEVGTLNITLYDLDEVDKDCSNNQYYYMDADWKPWYKGAFGEYSFPPMRPLANKDFINSNVLPPAYDITRRVLGIISKPGGGTLLDSISAATPVIFLPPIAEHERNNADYFISHNLGVDFDTWKSSGYSRELLYTLHENLIKVRENTTEYREYLIKQWNKVPATKDL</sequence>
<dbReference type="KEGG" id="acel:acsn021_13000"/>
<proteinExistence type="predicted"/>